<reference evidence="2 3" key="1">
    <citation type="submission" date="2024-09" db="EMBL/GenBank/DDBJ databases">
        <authorList>
            <person name="Sun Q."/>
            <person name="Mori K."/>
        </authorList>
    </citation>
    <scope>NUCLEOTIDE SEQUENCE [LARGE SCALE GENOMIC DNA]</scope>
    <source>
        <strain evidence="2 3">JCM 10918</strain>
    </source>
</reference>
<sequence length="239" mass="24698">MTPETKGPLTSAMVALTATTGLIEAVSYLVLGPAFTAMQTGNLLLLAFALTGQGGSVTASLASLGGFVLGVVLGARTESRLDRRGHEWLVSALLVEAALLAAAGGVAWQIDDTGGPLSARHHVVICLVAVAMGMRNVTTMRAKVPDLPTTLTTRSMTALFMGSPLGLDTSVGTGARKTARRAASVGAMFLGGLLGAWMLRESVRPPLVLLTAAAAVLCVAETFSLVARRRRRHAPTARP</sequence>
<feature type="transmembrane region" description="Helical" evidence="1">
    <location>
        <begin position="43"/>
        <end position="76"/>
    </location>
</feature>
<feature type="transmembrane region" description="Helical" evidence="1">
    <location>
        <begin position="206"/>
        <end position="227"/>
    </location>
</feature>
<evidence type="ECO:0000256" key="1">
    <source>
        <dbReference type="SAM" id="Phobius"/>
    </source>
</evidence>
<dbReference type="PANTHER" id="PTHR37314">
    <property type="entry name" value="SLR0142 PROTEIN"/>
    <property type="match status" value="1"/>
</dbReference>
<dbReference type="PANTHER" id="PTHR37314:SF4">
    <property type="entry name" value="UPF0700 TRANSMEMBRANE PROTEIN YOAK"/>
    <property type="match status" value="1"/>
</dbReference>
<keyword evidence="1" id="KW-0812">Transmembrane</keyword>
<feature type="transmembrane region" description="Helical" evidence="1">
    <location>
        <begin position="182"/>
        <end position="200"/>
    </location>
</feature>
<proteinExistence type="predicted"/>
<dbReference type="InterPro" id="IPR010699">
    <property type="entry name" value="DUF1275"/>
</dbReference>
<evidence type="ECO:0000313" key="3">
    <source>
        <dbReference type="Proteomes" id="UP001589703"/>
    </source>
</evidence>
<dbReference type="RefSeq" id="WP_247463453.1">
    <property type="nucleotide sequence ID" value="NZ_JBHMAR010000061.1"/>
</dbReference>
<feature type="transmembrane region" description="Helical" evidence="1">
    <location>
        <begin position="88"/>
        <end position="110"/>
    </location>
</feature>
<feature type="transmembrane region" description="Helical" evidence="1">
    <location>
        <begin position="122"/>
        <end position="138"/>
    </location>
</feature>
<comment type="caution">
    <text evidence="2">The sequence shown here is derived from an EMBL/GenBank/DDBJ whole genome shotgun (WGS) entry which is preliminary data.</text>
</comment>
<dbReference type="Pfam" id="PF06912">
    <property type="entry name" value="DUF1275"/>
    <property type="match status" value="1"/>
</dbReference>
<keyword evidence="1" id="KW-0472">Membrane</keyword>
<gene>
    <name evidence="2" type="ORF">ACFFRO_27785</name>
</gene>
<keyword evidence="1" id="KW-1133">Transmembrane helix</keyword>
<evidence type="ECO:0000313" key="2">
    <source>
        <dbReference type="EMBL" id="MFB9738876.1"/>
    </source>
</evidence>
<dbReference type="EMBL" id="JBHMAR010000061">
    <property type="protein sequence ID" value="MFB9738876.1"/>
    <property type="molecule type" value="Genomic_DNA"/>
</dbReference>
<name>A0ABV5VM25_9ACTN</name>
<dbReference type="Proteomes" id="UP001589703">
    <property type="component" value="Unassembled WGS sequence"/>
</dbReference>
<protein>
    <submittedName>
        <fullName evidence="2">YoaK family protein</fullName>
    </submittedName>
</protein>
<organism evidence="2 3">
    <name type="scientific">Streptomyces thermocoprophilus</name>
    <dbReference type="NCBI Taxonomy" id="78356"/>
    <lineage>
        <taxon>Bacteria</taxon>
        <taxon>Bacillati</taxon>
        <taxon>Actinomycetota</taxon>
        <taxon>Actinomycetes</taxon>
        <taxon>Kitasatosporales</taxon>
        <taxon>Streptomycetaceae</taxon>
        <taxon>Streptomyces</taxon>
    </lineage>
</organism>
<accession>A0ABV5VM25</accession>
<feature type="transmembrane region" description="Helical" evidence="1">
    <location>
        <begin position="12"/>
        <end position="31"/>
    </location>
</feature>
<keyword evidence="3" id="KW-1185">Reference proteome</keyword>